<dbReference type="GO" id="GO:0080120">
    <property type="term" value="P:CAAX-box protein maturation"/>
    <property type="evidence" value="ECO:0007669"/>
    <property type="project" value="UniProtKB-ARBA"/>
</dbReference>
<sequence length="100" mass="11351">MASQRLLPIAEEFIFIGLLLNKLLKKNINLHLAILLQACFFVLLHNFAYQNTQSSNICIVQSVVDASLFGYAKYYTKSIYTPIAMHITGNLIATLERFIL</sequence>
<dbReference type="InterPro" id="IPR003675">
    <property type="entry name" value="Rce1/LyrA-like_dom"/>
</dbReference>
<evidence type="ECO:0000313" key="4">
    <source>
        <dbReference type="Proteomes" id="UP000028703"/>
    </source>
</evidence>
<keyword evidence="1" id="KW-1133">Transmembrane helix</keyword>
<comment type="caution">
    <text evidence="3">The sequence shown here is derived from an EMBL/GenBank/DDBJ whole genome shotgun (WGS) entry which is preliminary data.</text>
</comment>
<reference evidence="3 4" key="1">
    <citation type="submission" date="2014-07" db="EMBL/GenBank/DDBJ databases">
        <title>Genome of Chryseobacterium luteum DSM 18605.</title>
        <authorList>
            <person name="Stropko S.J."/>
            <person name="Pipes S.E."/>
            <person name="Newman J.D."/>
        </authorList>
    </citation>
    <scope>NUCLEOTIDE SEQUENCE [LARGE SCALE GENOMIC DNA]</scope>
    <source>
        <strain evidence="3 4">DSM 18605</strain>
    </source>
</reference>
<dbReference type="Proteomes" id="UP000028703">
    <property type="component" value="Unassembled WGS sequence"/>
</dbReference>
<keyword evidence="1" id="KW-0472">Membrane</keyword>
<evidence type="ECO:0000313" key="3">
    <source>
        <dbReference type="EMBL" id="KFE97639.1"/>
    </source>
</evidence>
<dbReference type="InterPro" id="IPR052710">
    <property type="entry name" value="CAAX_protease"/>
</dbReference>
<organism evidence="3 4">
    <name type="scientific">Chryseobacterium luteum</name>
    <dbReference type="NCBI Taxonomy" id="421531"/>
    <lineage>
        <taxon>Bacteria</taxon>
        <taxon>Pseudomonadati</taxon>
        <taxon>Bacteroidota</taxon>
        <taxon>Flavobacteriia</taxon>
        <taxon>Flavobacteriales</taxon>
        <taxon>Weeksellaceae</taxon>
        <taxon>Chryseobacterium group</taxon>
        <taxon>Chryseobacterium</taxon>
    </lineage>
</organism>
<dbReference type="Pfam" id="PF02517">
    <property type="entry name" value="Rce1-like"/>
    <property type="match status" value="1"/>
</dbReference>
<feature type="domain" description="CAAX prenyl protease 2/Lysostaphin resistance protein A-like" evidence="2">
    <location>
        <begin position="7"/>
        <end position="92"/>
    </location>
</feature>
<evidence type="ECO:0000256" key="1">
    <source>
        <dbReference type="SAM" id="Phobius"/>
    </source>
</evidence>
<dbReference type="STRING" id="421531.IX38_20465"/>
<name>A0A085YZM6_9FLAO</name>
<dbReference type="PANTHER" id="PTHR36435:SF1">
    <property type="entry name" value="CAAX AMINO TERMINAL PROTEASE FAMILY PROTEIN"/>
    <property type="match status" value="1"/>
</dbReference>
<dbReference type="GO" id="GO:0004175">
    <property type="term" value="F:endopeptidase activity"/>
    <property type="evidence" value="ECO:0007669"/>
    <property type="project" value="UniProtKB-ARBA"/>
</dbReference>
<dbReference type="RefSeq" id="WP_034707615.1">
    <property type="nucleotide sequence ID" value="NZ_JPRO01000024.1"/>
</dbReference>
<evidence type="ECO:0000259" key="2">
    <source>
        <dbReference type="Pfam" id="PF02517"/>
    </source>
</evidence>
<keyword evidence="1" id="KW-0812">Transmembrane</keyword>
<accession>A0A085YZM6</accession>
<dbReference type="EMBL" id="JPRO01000024">
    <property type="protein sequence ID" value="KFE97639.1"/>
    <property type="molecule type" value="Genomic_DNA"/>
</dbReference>
<dbReference type="PANTHER" id="PTHR36435">
    <property type="entry name" value="SLR1288 PROTEIN"/>
    <property type="match status" value="1"/>
</dbReference>
<dbReference type="AlphaFoldDB" id="A0A085YZM6"/>
<protein>
    <recommendedName>
        <fullName evidence="2">CAAX prenyl protease 2/Lysostaphin resistance protein A-like domain-containing protein</fullName>
    </recommendedName>
</protein>
<keyword evidence="4" id="KW-1185">Reference proteome</keyword>
<proteinExistence type="predicted"/>
<gene>
    <name evidence="3" type="ORF">IX38_20465</name>
</gene>
<feature type="transmembrane region" description="Helical" evidence="1">
    <location>
        <begin position="30"/>
        <end position="49"/>
    </location>
</feature>